<dbReference type="RefSeq" id="WP_156683491.1">
    <property type="nucleotide sequence ID" value="NZ_CABWIB010000001.1"/>
</dbReference>
<dbReference type="AlphaFoldDB" id="A0A6I8MBC4"/>
<dbReference type="InterPro" id="IPR000085">
    <property type="entry name" value="RuvA"/>
</dbReference>
<keyword evidence="9" id="KW-1185">Reference proteome</keyword>
<gene>
    <name evidence="6" type="primary">ruvA</name>
    <name evidence="8" type="ORF">OMES3154_00786</name>
</gene>
<comment type="subcellular location">
    <subcellularLocation>
        <location evidence="6">Cytoplasm</location>
    </subcellularLocation>
</comment>
<keyword evidence="1 6" id="KW-0963">Cytoplasm</keyword>
<dbReference type="GO" id="GO:0006310">
    <property type="term" value="P:DNA recombination"/>
    <property type="evidence" value="ECO:0007669"/>
    <property type="project" value="UniProtKB-UniRule"/>
</dbReference>
<keyword evidence="8" id="KW-0547">Nucleotide-binding</keyword>
<sequence>MYEYISGKVVEKNLEYVAIDISGLAYLIYIPFKTYEKIEGEDVKLYIYQKVKEDDIRLYGFYTKLEREVFIKIISVSGIGPKIALSILSSFTTQEILSIINANDHKMLSSVPGLGVKKAQKLIIELKDKFDDIEVDNNLFESKIIKNELKLALSSLGYANVDIDKYISDSEIQEINDSGKLMKLILKKIGNKIK</sequence>
<keyword evidence="8" id="KW-0378">Hydrolase</keyword>
<evidence type="ECO:0000256" key="5">
    <source>
        <dbReference type="ARBA" id="ARBA00023204"/>
    </source>
</evidence>
<dbReference type="GO" id="GO:0006281">
    <property type="term" value="P:DNA repair"/>
    <property type="evidence" value="ECO:0007669"/>
    <property type="project" value="UniProtKB-UniRule"/>
</dbReference>
<dbReference type="Gene3D" id="2.40.50.140">
    <property type="entry name" value="Nucleic acid-binding proteins"/>
    <property type="match status" value="1"/>
</dbReference>
<protein>
    <recommendedName>
        <fullName evidence="6">Holliday junction branch migration complex subunit RuvA</fullName>
    </recommendedName>
</protein>
<evidence type="ECO:0000256" key="6">
    <source>
        <dbReference type="HAMAP-Rule" id="MF_00031"/>
    </source>
</evidence>
<dbReference type="Pfam" id="PF14520">
    <property type="entry name" value="HHH_5"/>
    <property type="match status" value="1"/>
</dbReference>
<keyword evidence="4 6" id="KW-0233">DNA recombination</keyword>
<dbReference type="GO" id="GO:0009378">
    <property type="term" value="F:four-way junction helicase activity"/>
    <property type="evidence" value="ECO:0007669"/>
    <property type="project" value="InterPro"/>
</dbReference>
<evidence type="ECO:0000256" key="1">
    <source>
        <dbReference type="ARBA" id="ARBA00022490"/>
    </source>
</evidence>
<dbReference type="InterPro" id="IPR012340">
    <property type="entry name" value="NA-bd_OB-fold"/>
</dbReference>
<reference evidence="8 9" key="1">
    <citation type="submission" date="2019-10" db="EMBL/GenBank/DDBJ databases">
        <authorList>
            <person name="Blom J."/>
        </authorList>
    </citation>
    <scope>NUCLEOTIDE SEQUENCE [LARGE SCALE GENOMIC DNA]</scope>
    <source>
        <strain evidence="8 9">ES3154-GLU</strain>
    </source>
</reference>
<evidence type="ECO:0000259" key="7">
    <source>
        <dbReference type="SMART" id="SM00278"/>
    </source>
</evidence>
<comment type="caution">
    <text evidence="6">Lacks conserved residue(s) required for the propagation of feature annotation.</text>
</comment>
<comment type="similarity">
    <text evidence="6">Belongs to the RuvA family.</text>
</comment>
<feature type="region of interest" description="Domain III" evidence="6">
    <location>
        <begin position="147"/>
        <end position="194"/>
    </location>
</feature>
<keyword evidence="2 6" id="KW-0227">DNA damage</keyword>
<name>A0A6I8MBC4_9FUSO</name>
<keyword evidence="3 6" id="KW-0238">DNA-binding</keyword>
<accession>A0A6I8MBC4</accession>
<evidence type="ECO:0000256" key="3">
    <source>
        <dbReference type="ARBA" id="ARBA00023125"/>
    </source>
</evidence>
<dbReference type="InterPro" id="IPR013849">
    <property type="entry name" value="DNA_helicase_Holl-junc_RuvA_I"/>
</dbReference>
<evidence type="ECO:0000313" key="8">
    <source>
        <dbReference type="EMBL" id="VWL85500.1"/>
    </source>
</evidence>
<organism evidence="8 9">
    <name type="scientific">Oceanivirga miroungae</name>
    <dbReference type="NCBI Taxonomy" id="1130046"/>
    <lineage>
        <taxon>Bacteria</taxon>
        <taxon>Fusobacteriati</taxon>
        <taxon>Fusobacteriota</taxon>
        <taxon>Fusobacteriia</taxon>
        <taxon>Fusobacteriales</taxon>
        <taxon>Leptotrichiaceae</taxon>
        <taxon>Oceanivirga</taxon>
    </lineage>
</organism>
<dbReference type="Gene3D" id="1.10.150.20">
    <property type="entry name" value="5' to 3' exonuclease, C-terminal subdomain"/>
    <property type="match status" value="1"/>
</dbReference>
<proteinExistence type="inferred from homology"/>
<evidence type="ECO:0000256" key="2">
    <source>
        <dbReference type="ARBA" id="ARBA00022763"/>
    </source>
</evidence>
<dbReference type="GO" id="GO:0000400">
    <property type="term" value="F:four-way junction DNA binding"/>
    <property type="evidence" value="ECO:0007669"/>
    <property type="project" value="UniProtKB-UniRule"/>
</dbReference>
<keyword evidence="8" id="KW-0347">Helicase</keyword>
<dbReference type="Proteomes" id="UP000419017">
    <property type="component" value="Unassembled WGS sequence"/>
</dbReference>
<dbReference type="SMART" id="SM00278">
    <property type="entry name" value="HhH1"/>
    <property type="match status" value="2"/>
</dbReference>
<dbReference type="InterPro" id="IPR003583">
    <property type="entry name" value="Hlx-hairpin-Hlx_DNA-bd_motif"/>
</dbReference>
<comment type="domain">
    <text evidence="6">Has three domains with a flexible linker between the domains II and III and assumes an 'L' shape. Domain III is highly mobile and contacts RuvB.</text>
</comment>
<dbReference type="HAMAP" id="MF_00031">
    <property type="entry name" value="DNA_HJ_migration_RuvA"/>
    <property type="match status" value="1"/>
</dbReference>
<dbReference type="Pfam" id="PF01330">
    <property type="entry name" value="RuvA_N"/>
    <property type="match status" value="1"/>
</dbReference>
<dbReference type="GO" id="GO:0005737">
    <property type="term" value="C:cytoplasm"/>
    <property type="evidence" value="ECO:0007669"/>
    <property type="project" value="UniProtKB-SubCell"/>
</dbReference>
<dbReference type="SUPFAM" id="SSF50249">
    <property type="entry name" value="Nucleic acid-binding proteins"/>
    <property type="match status" value="1"/>
</dbReference>
<dbReference type="InterPro" id="IPR010994">
    <property type="entry name" value="RuvA_2-like"/>
</dbReference>
<comment type="subunit">
    <text evidence="6">Homotetramer. Forms an RuvA(8)-RuvB(12)-Holliday junction (HJ) complex. HJ DNA is sandwiched between 2 RuvA tetramers; dsDNA enters through RuvA and exits via RuvB. An RuvB hexamer assembles on each DNA strand where it exits the tetramer. Each RuvB hexamer is contacted by two RuvA subunits (via domain III) on 2 adjacent RuvB subunits; this complex drives branch migration. In the full resolvosome a probable DNA-RuvA(4)-RuvB(12)-RuvC(2) complex forms which resolves the HJ.</text>
</comment>
<evidence type="ECO:0000256" key="4">
    <source>
        <dbReference type="ARBA" id="ARBA00023172"/>
    </source>
</evidence>
<dbReference type="EMBL" id="CABWIB010000001">
    <property type="protein sequence ID" value="VWL85500.1"/>
    <property type="molecule type" value="Genomic_DNA"/>
</dbReference>
<feature type="domain" description="Helix-hairpin-helix DNA-binding motif class 1" evidence="7">
    <location>
        <begin position="106"/>
        <end position="125"/>
    </location>
</feature>
<feature type="domain" description="Helix-hairpin-helix DNA-binding motif class 1" evidence="7">
    <location>
        <begin position="71"/>
        <end position="90"/>
    </location>
</feature>
<evidence type="ECO:0000313" key="9">
    <source>
        <dbReference type="Proteomes" id="UP000419017"/>
    </source>
</evidence>
<keyword evidence="8" id="KW-0067">ATP-binding</keyword>
<dbReference type="SUPFAM" id="SSF47781">
    <property type="entry name" value="RuvA domain 2-like"/>
    <property type="match status" value="1"/>
</dbReference>
<dbReference type="GO" id="GO:0048476">
    <property type="term" value="C:Holliday junction resolvase complex"/>
    <property type="evidence" value="ECO:0007669"/>
    <property type="project" value="UniProtKB-UniRule"/>
</dbReference>
<comment type="function">
    <text evidence="6">The RuvA-RuvB-RuvC complex processes Holliday junction (HJ) DNA during genetic recombination and DNA repair, while the RuvA-RuvB complex plays an important role in the rescue of blocked DNA replication forks via replication fork reversal (RFR). RuvA specifically binds to HJ cruciform DNA, conferring on it an open structure. The RuvB hexamer acts as an ATP-dependent pump, pulling dsDNA into and through the RuvAB complex. HJ branch migration allows RuvC to scan DNA until it finds its consensus sequence, where it cleaves and resolves the cruciform DNA.</text>
</comment>
<dbReference type="NCBIfam" id="TIGR00084">
    <property type="entry name" value="ruvA"/>
    <property type="match status" value="1"/>
</dbReference>
<keyword evidence="5 6" id="KW-0234">DNA repair</keyword>
<dbReference type="GO" id="GO:0005524">
    <property type="term" value="F:ATP binding"/>
    <property type="evidence" value="ECO:0007669"/>
    <property type="project" value="InterPro"/>
</dbReference>